<dbReference type="Pfam" id="PF00034">
    <property type="entry name" value="Cytochrom_C"/>
    <property type="match status" value="1"/>
</dbReference>
<evidence type="ECO:0000313" key="7">
    <source>
        <dbReference type="EMBL" id="KKU19453.1"/>
    </source>
</evidence>
<dbReference type="Gene3D" id="1.10.760.10">
    <property type="entry name" value="Cytochrome c-like domain"/>
    <property type="match status" value="1"/>
</dbReference>
<evidence type="ECO:0000256" key="4">
    <source>
        <dbReference type="PROSITE-ProRule" id="PRU00433"/>
    </source>
</evidence>
<feature type="transmembrane region" description="Helical" evidence="5">
    <location>
        <begin position="12"/>
        <end position="34"/>
    </location>
</feature>
<dbReference type="GO" id="GO:0020037">
    <property type="term" value="F:heme binding"/>
    <property type="evidence" value="ECO:0007669"/>
    <property type="project" value="InterPro"/>
</dbReference>
<dbReference type="AlphaFoldDB" id="A0A0G1QNW1"/>
<dbReference type="GO" id="GO:0046872">
    <property type="term" value="F:metal ion binding"/>
    <property type="evidence" value="ECO:0007669"/>
    <property type="project" value="UniProtKB-KW"/>
</dbReference>
<name>A0A0G1QNW1_9BACT</name>
<feature type="domain" description="Cytochrome c" evidence="6">
    <location>
        <begin position="62"/>
        <end position="156"/>
    </location>
</feature>
<gene>
    <name evidence="7" type="ORF">UX27_C0004G0002</name>
</gene>
<comment type="caution">
    <text evidence="7">The sequence shown here is derived from an EMBL/GenBank/DDBJ whole genome shotgun (WGS) entry which is preliminary data.</text>
</comment>
<keyword evidence="2 4" id="KW-0479">Metal-binding</keyword>
<dbReference type="PROSITE" id="PS51007">
    <property type="entry name" value="CYTC"/>
    <property type="match status" value="1"/>
</dbReference>
<evidence type="ECO:0000259" key="6">
    <source>
        <dbReference type="PROSITE" id="PS51007"/>
    </source>
</evidence>
<dbReference type="Proteomes" id="UP000034644">
    <property type="component" value="Unassembled WGS sequence"/>
</dbReference>
<keyword evidence="5" id="KW-1133">Transmembrane helix</keyword>
<accession>A0A0G1QNW1</accession>
<dbReference type="EMBL" id="LCLO01000004">
    <property type="protein sequence ID" value="KKU19453.1"/>
    <property type="molecule type" value="Genomic_DNA"/>
</dbReference>
<evidence type="ECO:0000256" key="1">
    <source>
        <dbReference type="ARBA" id="ARBA00022617"/>
    </source>
</evidence>
<proteinExistence type="predicted"/>
<evidence type="ECO:0000313" key="8">
    <source>
        <dbReference type="Proteomes" id="UP000034644"/>
    </source>
</evidence>
<evidence type="ECO:0000256" key="5">
    <source>
        <dbReference type="SAM" id="Phobius"/>
    </source>
</evidence>
<keyword evidence="1 4" id="KW-0349">Heme</keyword>
<reference evidence="7 8" key="1">
    <citation type="journal article" date="2015" name="Nature">
        <title>rRNA introns, odd ribosomes, and small enigmatic genomes across a large radiation of phyla.</title>
        <authorList>
            <person name="Brown C.T."/>
            <person name="Hug L.A."/>
            <person name="Thomas B.C."/>
            <person name="Sharon I."/>
            <person name="Castelle C.J."/>
            <person name="Singh A."/>
            <person name="Wilkins M.J."/>
            <person name="Williams K.H."/>
            <person name="Banfield J.F."/>
        </authorList>
    </citation>
    <scope>NUCLEOTIDE SEQUENCE [LARGE SCALE GENOMIC DNA]</scope>
</reference>
<keyword evidence="5" id="KW-0812">Transmembrane</keyword>
<keyword evidence="5" id="KW-0472">Membrane</keyword>
<dbReference type="InterPro" id="IPR009056">
    <property type="entry name" value="Cyt_c-like_dom"/>
</dbReference>
<dbReference type="GO" id="GO:0009055">
    <property type="term" value="F:electron transfer activity"/>
    <property type="evidence" value="ECO:0007669"/>
    <property type="project" value="InterPro"/>
</dbReference>
<sequence>MGKKLGEDFKIRSYVVLAIFIKAAVIFLIVTALFPGCNKGGAETSAPAAPSTAVNQPAVGVPEIERGKTVFMAYCTVCHGEKGMGDGPASSGLSPRPLNFTIKSAWMTYNNDEATLKVIRAGGYIGLGRPSSMPAFGQVLTERKARTNFRNQTFIPSVARDKFLK</sequence>
<dbReference type="InterPro" id="IPR036909">
    <property type="entry name" value="Cyt_c-like_dom_sf"/>
</dbReference>
<protein>
    <submittedName>
        <fullName evidence="7">Cytochrome C</fullName>
    </submittedName>
</protein>
<evidence type="ECO:0000256" key="2">
    <source>
        <dbReference type="ARBA" id="ARBA00022723"/>
    </source>
</evidence>
<keyword evidence="3 4" id="KW-0408">Iron</keyword>
<dbReference type="SUPFAM" id="SSF46626">
    <property type="entry name" value="Cytochrome c"/>
    <property type="match status" value="1"/>
</dbReference>
<evidence type="ECO:0000256" key="3">
    <source>
        <dbReference type="ARBA" id="ARBA00023004"/>
    </source>
</evidence>
<organism evidence="7 8">
    <name type="scientific">Candidatus Azambacteria bacterium GW2011_GWA2_45_90</name>
    <dbReference type="NCBI Taxonomy" id="1618614"/>
    <lineage>
        <taxon>Bacteria</taxon>
        <taxon>Candidatus Azamiibacteriota</taxon>
    </lineage>
</organism>